<feature type="transmembrane region" description="Helical" evidence="1">
    <location>
        <begin position="49"/>
        <end position="70"/>
    </location>
</feature>
<dbReference type="HOGENOM" id="CLU_360899_0_0_3"/>
<keyword evidence="1" id="KW-0812">Transmembrane</keyword>
<reference evidence="2" key="1">
    <citation type="submission" date="2006-06" db="EMBL/GenBank/DDBJ databases">
        <title>Complete sequence of Trichodesmium erythraeum IMS101.</title>
        <authorList>
            <consortium name="US DOE Joint Genome Institute"/>
            <person name="Copeland A."/>
            <person name="Lucas S."/>
            <person name="Lapidus A."/>
            <person name="Barry K."/>
            <person name="Detter J.C."/>
            <person name="Glavina del Rio T."/>
            <person name="Hammon N."/>
            <person name="Israni S."/>
            <person name="Dalin E."/>
            <person name="Tice H."/>
            <person name="Pitluck S."/>
            <person name="Kiss H."/>
            <person name="Munk A.C."/>
            <person name="Brettin T."/>
            <person name="Bruce D."/>
            <person name="Han C."/>
            <person name="Tapia R."/>
            <person name="Gilna P."/>
            <person name="Schmutz J."/>
            <person name="Larimer F."/>
            <person name="Land M."/>
            <person name="Hauser L."/>
            <person name="Kyrpides N."/>
            <person name="Kim E."/>
            <person name="Richardson P."/>
        </authorList>
    </citation>
    <scope>NUCLEOTIDE SEQUENCE [LARGE SCALE GENOMIC DNA]</scope>
    <source>
        <strain evidence="2">IMS101</strain>
    </source>
</reference>
<protein>
    <submittedName>
        <fullName evidence="2">Uncharacterized protein</fullName>
    </submittedName>
</protein>
<feature type="transmembrane region" description="Helical" evidence="1">
    <location>
        <begin position="271"/>
        <end position="290"/>
    </location>
</feature>
<keyword evidence="1" id="KW-0472">Membrane</keyword>
<dbReference type="EMBL" id="CP000393">
    <property type="protein sequence ID" value="ABG49784.1"/>
    <property type="molecule type" value="Genomic_DNA"/>
</dbReference>
<gene>
    <name evidence="2" type="ordered locus">Tery_0306</name>
</gene>
<feature type="transmembrane region" description="Helical" evidence="1">
    <location>
        <begin position="711"/>
        <end position="731"/>
    </location>
</feature>
<sequence length="775" mass="81922">MLATSWGSVSLVFVLVSRSISGSSSRGFLKIEIAGSIFPYFANFLPSFTLAGAANLLATSWGSVSLVFVLVSRSISGSSYRAFLKIEIAGSIFPYFANFLPSFTLAGAANLLATSWGSVSLVFVLVSRSISGSSYRAFLKIEIADSIFPYFANFLPSFTLAGAANLLATSWGSVSLVFVLVSRSISGSSSRAFLKIEIAGSIFPYFANFLPSFTLAGAANLLATSWGSVSLVFVLVSRSISGSSSRDFLKIEIVCSIFPYFANFLPSFTLAGAANLLATSWGSVSLVFVLGSRSISGSSSRGFLKIEIAGSIFPYFANFLPSFTLAGAANLLATSWGSVSLVFVLVSRSISGSSSRDFLKIEIVCSIFPYFANFLPSFTLAGAANLLATSWGSVSLVFVLVSRSISGSSSRDFLKIEIVCFIFPYFANFLPSFTLAGAANLLATSWGSISLVFVLVLRSISGSSSRGFLKIEIAGSIFPYFANFLPSFTLAGAENLLATSWGSVSLVFVLVSRSISGSSSRDFLKIEIVCFIFPYFANFLPSFTLAGAANLLATSWGSVSLVFVLVSRSISGSSSRDFLKIEIAGSIFPYFANFLPSFTLAGAANLLATSWGSVSLVFVLVSRSISGSSSRGFLKIEIAGSIFPYFANFLPSFTLAGAANLLATSWGSVSLVFVLVSRSISGSSSRDFLKIEIAGSIFPYFANFLPSFTLAGAANLLATSWGSVSLVFVLVSRSISGSSSRGFLKIEIAGSIFPYFANFLPSFTLAGAANLLATS</sequence>
<name>Q119P0_TRIEI</name>
<dbReference type="KEGG" id="ter:Tery_0306"/>
<keyword evidence="1" id="KW-1133">Transmembrane helix</keyword>
<dbReference type="AlphaFoldDB" id="Q119P0"/>
<organism evidence="2">
    <name type="scientific">Trichodesmium erythraeum (strain IMS101)</name>
    <dbReference type="NCBI Taxonomy" id="203124"/>
    <lineage>
        <taxon>Bacteria</taxon>
        <taxon>Bacillati</taxon>
        <taxon>Cyanobacteriota</taxon>
        <taxon>Cyanophyceae</taxon>
        <taxon>Oscillatoriophycideae</taxon>
        <taxon>Oscillatoriales</taxon>
        <taxon>Microcoleaceae</taxon>
        <taxon>Trichodesmium</taxon>
    </lineage>
</organism>
<evidence type="ECO:0000256" key="1">
    <source>
        <dbReference type="SAM" id="Phobius"/>
    </source>
</evidence>
<feature type="transmembrane region" description="Helical" evidence="1">
    <location>
        <begin position="381"/>
        <end position="401"/>
    </location>
</feature>
<feature type="transmembrane region" description="Helical" evidence="1">
    <location>
        <begin position="161"/>
        <end position="181"/>
    </location>
</feature>
<feature type="transmembrane region" description="Helical" evidence="1">
    <location>
        <begin position="601"/>
        <end position="621"/>
    </location>
</feature>
<proteinExistence type="predicted"/>
<accession>Q119P0</accession>
<feature type="transmembrane region" description="Helical" evidence="1">
    <location>
        <begin position="752"/>
        <end position="773"/>
    </location>
</feature>
<feature type="transmembrane region" description="Helical" evidence="1">
    <location>
        <begin position="495"/>
        <end position="511"/>
    </location>
</feature>
<evidence type="ECO:0000313" key="2">
    <source>
        <dbReference type="EMBL" id="ABG49784.1"/>
    </source>
</evidence>